<dbReference type="SUPFAM" id="SSF51735">
    <property type="entry name" value="NAD(P)-binding Rossmann-fold domains"/>
    <property type="match status" value="1"/>
</dbReference>
<keyword evidence="4" id="KW-1185">Reference proteome</keyword>
<evidence type="ECO:0000256" key="2">
    <source>
        <dbReference type="RuleBase" id="RU000363"/>
    </source>
</evidence>
<gene>
    <name evidence="3" type="ORF">AN477_11785</name>
</gene>
<dbReference type="CDD" id="cd05233">
    <property type="entry name" value="SDR_c"/>
    <property type="match status" value="1"/>
</dbReference>
<dbReference type="OrthoDB" id="125587at2"/>
<protein>
    <submittedName>
        <fullName evidence="3">Dehydrogenase</fullName>
    </submittedName>
</protein>
<dbReference type="Proteomes" id="UP000050482">
    <property type="component" value="Unassembled WGS sequence"/>
</dbReference>
<organism evidence="3 4">
    <name type="scientific">Alicyclobacillus ferrooxydans</name>
    <dbReference type="NCBI Taxonomy" id="471514"/>
    <lineage>
        <taxon>Bacteria</taxon>
        <taxon>Bacillati</taxon>
        <taxon>Bacillota</taxon>
        <taxon>Bacilli</taxon>
        <taxon>Bacillales</taxon>
        <taxon>Alicyclobacillaceae</taxon>
        <taxon>Alicyclobacillus</taxon>
    </lineage>
</organism>
<sequence>MQEDSLNQISLAGVKAVVTGASSGLGLAMSEALGRAGASVAMAARGEEQLNHQAARLQALGYHVHSLVMDVRSEASIASAVQWVESTWGRIDLLVNNAGIGMRTVNRRFMLEPQPFYEVTAEGFRDVIDTNLTGYFLVAKGFARMMVKQREGKIVNISMNHSTMRRRGFVPYGPSRAGAESLSYIMAEDLQPYGVTVNMLLPGGATETGMIPEELKSQLAGPMLQPEIMAVPIVFLASKASDGITGERITATEFDAWYRARFEQSV</sequence>
<dbReference type="AlphaFoldDB" id="A0A0P9D1U2"/>
<dbReference type="Pfam" id="PF00106">
    <property type="entry name" value="adh_short"/>
    <property type="match status" value="1"/>
</dbReference>
<dbReference type="EMBL" id="LJCO01000048">
    <property type="protein sequence ID" value="KPV43495.1"/>
    <property type="molecule type" value="Genomic_DNA"/>
</dbReference>
<dbReference type="PATRIC" id="fig|471514.4.peg.736"/>
<evidence type="ECO:0000313" key="4">
    <source>
        <dbReference type="Proteomes" id="UP000050482"/>
    </source>
</evidence>
<accession>A0A0P9D1U2</accession>
<comment type="similarity">
    <text evidence="1 2">Belongs to the short-chain dehydrogenases/reductases (SDR) family.</text>
</comment>
<dbReference type="PRINTS" id="PR00080">
    <property type="entry name" value="SDRFAMILY"/>
</dbReference>
<dbReference type="PRINTS" id="PR00081">
    <property type="entry name" value="GDHRDH"/>
</dbReference>
<dbReference type="RefSeq" id="WP_054969360.1">
    <property type="nucleotide sequence ID" value="NZ_LJCO01000048.1"/>
</dbReference>
<comment type="caution">
    <text evidence="3">The sequence shown here is derived from an EMBL/GenBank/DDBJ whole genome shotgun (WGS) entry which is preliminary data.</text>
</comment>
<dbReference type="STRING" id="471514.AN477_11785"/>
<dbReference type="InterPro" id="IPR002347">
    <property type="entry name" value="SDR_fam"/>
</dbReference>
<dbReference type="PANTHER" id="PTHR42760">
    <property type="entry name" value="SHORT-CHAIN DEHYDROGENASES/REDUCTASES FAMILY MEMBER"/>
    <property type="match status" value="1"/>
</dbReference>
<reference evidence="3 4" key="1">
    <citation type="submission" date="2015-09" db="EMBL/GenBank/DDBJ databases">
        <title>Draft genome sequence of Alicyclobacillus ferrooxydans DSM 22381.</title>
        <authorList>
            <person name="Hemp J."/>
        </authorList>
    </citation>
    <scope>NUCLEOTIDE SEQUENCE [LARGE SCALE GENOMIC DNA]</scope>
    <source>
        <strain evidence="3 4">TC-34</strain>
    </source>
</reference>
<proteinExistence type="inferred from homology"/>
<evidence type="ECO:0000313" key="3">
    <source>
        <dbReference type="EMBL" id="KPV43495.1"/>
    </source>
</evidence>
<dbReference type="InterPro" id="IPR036291">
    <property type="entry name" value="NAD(P)-bd_dom_sf"/>
</dbReference>
<evidence type="ECO:0000256" key="1">
    <source>
        <dbReference type="ARBA" id="ARBA00006484"/>
    </source>
</evidence>
<dbReference type="GO" id="GO:0016616">
    <property type="term" value="F:oxidoreductase activity, acting on the CH-OH group of donors, NAD or NADP as acceptor"/>
    <property type="evidence" value="ECO:0007669"/>
    <property type="project" value="TreeGrafter"/>
</dbReference>
<dbReference type="Gene3D" id="3.40.50.720">
    <property type="entry name" value="NAD(P)-binding Rossmann-like Domain"/>
    <property type="match status" value="1"/>
</dbReference>
<name>A0A0P9D1U2_9BACL</name>